<reference evidence="2 3" key="1">
    <citation type="journal article" date="2014" name="Genome Announc.">
        <title>Draft Genome Sequences of Marine Flavobacterium Nonlabens Strains NR17, NR24, NR27, NR32, NR33, and Ara13.</title>
        <authorList>
            <person name="Nakanishi M."/>
            <person name="Meirelles P."/>
            <person name="Suzuki R."/>
            <person name="Takatani N."/>
            <person name="Mino S."/>
            <person name="Suda W."/>
            <person name="Oshima K."/>
            <person name="Hattori M."/>
            <person name="Ohkuma M."/>
            <person name="Hosokawa M."/>
            <person name="Miyashita K."/>
            <person name="Thompson F.L."/>
            <person name="Niwa A."/>
            <person name="Sawabe T."/>
            <person name="Sawabe T."/>
        </authorList>
    </citation>
    <scope>NUCLEOTIDE SEQUENCE [LARGE SCALE GENOMIC DNA]</scope>
    <source>
        <strain evidence="3">JCM19296</strain>
    </source>
</reference>
<name>A0A081DE61_NONUL</name>
<gene>
    <name evidence="2" type="ORF">JCM19296_2812</name>
</gene>
<organism evidence="2 3">
    <name type="scientific">Nonlabens ulvanivorans</name>
    <name type="common">Persicivirga ulvanivorans</name>
    <dbReference type="NCBI Taxonomy" id="906888"/>
    <lineage>
        <taxon>Bacteria</taxon>
        <taxon>Pseudomonadati</taxon>
        <taxon>Bacteroidota</taxon>
        <taxon>Flavobacteriia</taxon>
        <taxon>Flavobacteriales</taxon>
        <taxon>Flavobacteriaceae</taxon>
        <taxon>Nonlabens</taxon>
    </lineage>
</organism>
<dbReference type="EMBL" id="BBLG01000007">
    <property type="protein sequence ID" value="GAK77207.1"/>
    <property type="molecule type" value="Genomic_DNA"/>
</dbReference>
<keyword evidence="1" id="KW-0732">Signal</keyword>
<evidence type="ECO:0000313" key="3">
    <source>
        <dbReference type="Proteomes" id="UP000028980"/>
    </source>
</evidence>
<sequence>MNIIFKLSVFCLLMVLGGQAQHRVPSDFIPENYKEFETIYGDLNKDGLEDCVLIIKKVDSTQIVVNQYDKKVDRNRRGIIVLFKNENGYQLADQNLDCFSSENEDGGVYFPPDLWINIKDNKLHVHYGHGRYGYWDYTFRFQNANFELIGYDASSNRGPVTLRETSINFLTQKKLVKVNTNEDSEGGDEIFKQTWSDIEIDHLIQLSQIKDFDALDMYQF</sequence>
<dbReference type="AlphaFoldDB" id="A0A081DE61"/>
<evidence type="ECO:0000256" key="1">
    <source>
        <dbReference type="SAM" id="SignalP"/>
    </source>
</evidence>
<accession>A0A081DE61</accession>
<dbReference type="Proteomes" id="UP000028980">
    <property type="component" value="Unassembled WGS sequence"/>
</dbReference>
<feature type="chain" id="PRO_5001756530" description="VCBS repeat-containing protein" evidence="1">
    <location>
        <begin position="23"/>
        <end position="220"/>
    </location>
</feature>
<evidence type="ECO:0008006" key="4">
    <source>
        <dbReference type="Google" id="ProtNLM"/>
    </source>
</evidence>
<protein>
    <recommendedName>
        <fullName evidence="4">VCBS repeat-containing protein</fullName>
    </recommendedName>
</protein>
<evidence type="ECO:0000313" key="2">
    <source>
        <dbReference type="EMBL" id="GAK77207.1"/>
    </source>
</evidence>
<proteinExistence type="predicted"/>
<feature type="signal peptide" evidence="1">
    <location>
        <begin position="1"/>
        <end position="22"/>
    </location>
</feature>
<comment type="caution">
    <text evidence="2">The sequence shown here is derived from an EMBL/GenBank/DDBJ whole genome shotgun (WGS) entry which is preliminary data.</text>
</comment>